<dbReference type="EMBL" id="LAQJ01000121">
    <property type="protein sequence ID" value="KKO20195.1"/>
    <property type="molecule type" value="Genomic_DNA"/>
</dbReference>
<dbReference type="InterPro" id="IPR037518">
    <property type="entry name" value="MPN"/>
</dbReference>
<comment type="caution">
    <text evidence="8">The sequence shown here is derived from an EMBL/GenBank/DDBJ whole genome shotgun (WGS) entry which is preliminary data.</text>
</comment>
<dbReference type="PANTHER" id="PTHR30471:SF3">
    <property type="entry name" value="UPF0758 PROTEIN YEES-RELATED"/>
    <property type="match status" value="1"/>
</dbReference>
<evidence type="ECO:0000256" key="3">
    <source>
        <dbReference type="ARBA" id="ARBA00022801"/>
    </source>
</evidence>
<dbReference type="GO" id="GO:0008237">
    <property type="term" value="F:metallopeptidase activity"/>
    <property type="evidence" value="ECO:0007669"/>
    <property type="project" value="UniProtKB-KW"/>
</dbReference>
<keyword evidence="9" id="KW-1185">Reference proteome</keyword>
<keyword evidence="1" id="KW-0645">Protease</keyword>
<dbReference type="PANTHER" id="PTHR30471">
    <property type="entry name" value="DNA REPAIR PROTEIN RADC"/>
    <property type="match status" value="1"/>
</dbReference>
<dbReference type="Gene3D" id="3.40.140.10">
    <property type="entry name" value="Cytidine Deaminase, domain 2"/>
    <property type="match status" value="1"/>
</dbReference>
<dbReference type="PROSITE" id="PS01302">
    <property type="entry name" value="UPF0758"/>
    <property type="match status" value="1"/>
</dbReference>
<keyword evidence="3" id="KW-0378">Hydrolase</keyword>
<protein>
    <submittedName>
        <fullName evidence="8">DNA repair protein RadC</fullName>
    </submittedName>
</protein>
<dbReference type="InterPro" id="IPR010994">
    <property type="entry name" value="RuvA_2-like"/>
</dbReference>
<evidence type="ECO:0000256" key="4">
    <source>
        <dbReference type="ARBA" id="ARBA00022833"/>
    </source>
</evidence>
<dbReference type="AlphaFoldDB" id="A0A0M2UXA5"/>
<gene>
    <name evidence="8" type="ORF">BROFUL_01043</name>
</gene>
<dbReference type="PROSITE" id="PS50249">
    <property type="entry name" value="MPN"/>
    <property type="match status" value="1"/>
</dbReference>
<proteinExistence type="inferred from homology"/>
<dbReference type="GO" id="GO:0006508">
    <property type="term" value="P:proteolysis"/>
    <property type="evidence" value="ECO:0007669"/>
    <property type="project" value="UniProtKB-KW"/>
</dbReference>
<dbReference type="InterPro" id="IPR025657">
    <property type="entry name" value="RadC_JAB"/>
</dbReference>
<evidence type="ECO:0000256" key="5">
    <source>
        <dbReference type="ARBA" id="ARBA00023049"/>
    </source>
</evidence>
<keyword evidence="4" id="KW-0862">Zinc</keyword>
<comment type="similarity">
    <text evidence="6">Belongs to the UPF0758 family.</text>
</comment>
<name>A0A0M2UXA5_9BACT</name>
<dbReference type="NCBIfam" id="NF000642">
    <property type="entry name" value="PRK00024.1"/>
    <property type="match status" value="1"/>
</dbReference>
<keyword evidence="2" id="KW-0479">Metal-binding</keyword>
<evidence type="ECO:0000313" key="9">
    <source>
        <dbReference type="Proteomes" id="UP000034954"/>
    </source>
</evidence>
<evidence type="ECO:0000313" key="8">
    <source>
        <dbReference type="EMBL" id="KKO20195.1"/>
    </source>
</evidence>
<dbReference type="InterPro" id="IPR046778">
    <property type="entry name" value="UPF0758_N"/>
</dbReference>
<dbReference type="CDD" id="cd08071">
    <property type="entry name" value="MPN_DUF2466"/>
    <property type="match status" value="1"/>
</dbReference>
<evidence type="ECO:0000256" key="1">
    <source>
        <dbReference type="ARBA" id="ARBA00022670"/>
    </source>
</evidence>
<keyword evidence="5" id="KW-0482">Metalloprotease</keyword>
<dbReference type="Pfam" id="PF20582">
    <property type="entry name" value="UPF0758_N"/>
    <property type="match status" value="1"/>
</dbReference>
<feature type="domain" description="MPN" evidence="7">
    <location>
        <begin position="109"/>
        <end position="238"/>
    </location>
</feature>
<dbReference type="SUPFAM" id="SSF102712">
    <property type="entry name" value="JAB1/MPN domain"/>
    <property type="match status" value="1"/>
</dbReference>
<evidence type="ECO:0000259" key="7">
    <source>
        <dbReference type="PROSITE" id="PS50249"/>
    </source>
</evidence>
<dbReference type="Proteomes" id="UP000034954">
    <property type="component" value="Unassembled WGS sequence"/>
</dbReference>
<dbReference type="Pfam" id="PF04002">
    <property type="entry name" value="RadC"/>
    <property type="match status" value="1"/>
</dbReference>
<dbReference type="Gene3D" id="1.10.150.20">
    <property type="entry name" value="5' to 3' exonuclease, C-terminal subdomain"/>
    <property type="match status" value="1"/>
</dbReference>
<dbReference type="NCBIfam" id="TIGR00608">
    <property type="entry name" value="radc"/>
    <property type="match status" value="1"/>
</dbReference>
<reference evidence="8 9" key="1">
    <citation type="journal article" date="2013" name="BMC Microbiol.">
        <title>Identification of the type II cytochrome c maturation pathway in anammox bacteria by comparative genomics.</title>
        <authorList>
            <person name="Ferousi C."/>
            <person name="Speth D.R."/>
            <person name="Reimann J."/>
            <person name="Op den Camp H.J."/>
            <person name="Allen J.W."/>
            <person name="Keltjens J.T."/>
            <person name="Jetten M.S."/>
        </authorList>
    </citation>
    <scope>NUCLEOTIDE SEQUENCE [LARGE SCALE GENOMIC DNA]</scope>
    <source>
        <strain evidence="8">RU1</strain>
    </source>
</reference>
<accession>A0A0M2UXA5</accession>
<evidence type="ECO:0000256" key="2">
    <source>
        <dbReference type="ARBA" id="ARBA00022723"/>
    </source>
</evidence>
<evidence type="ECO:0000256" key="6">
    <source>
        <dbReference type="RuleBase" id="RU003797"/>
    </source>
</evidence>
<dbReference type="SUPFAM" id="SSF47781">
    <property type="entry name" value="RuvA domain 2-like"/>
    <property type="match status" value="1"/>
</dbReference>
<sequence>MRQISTVMKEDKKRPTIKQLPTHERPRERLIQSGDEHLTDAELLGIIIRDGTTNYSAVDLAQKLLSEYGDFRRLSMASVGELCKIKGIGPARAAQIKASLAIAKRFSTISVKPLQQFKCSNDIFDHFHERLRGKKQEVFLVVLLDNKNRVIKEMQISAGSLTSSIVHPREVFNPAIKESAAAVVFVHNHPSGDPEPSKEDLQITNRLLEAGNIVGIKVLDHIIIGNERFVSFKDKGIMS</sequence>
<dbReference type="InterPro" id="IPR001405">
    <property type="entry name" value="UPF0758"/>
</dbReference>
<dbReference type="PATRIC" id="fig|380242.3.peg.1305"/>
<dbReference type="InterPro" id="IPR020891">
    <property type="entry name" value="UPF0758_CS"/>
</dbReference>
<dbReference type="GO" id="GO:0046872">
    <property type="term" value="F:metal ion binding"/>
    <property type="evidence" value="ECO:0007669"/>
    <property type="project" value="UniProtKB-KW"/>
</dbReference>
<organism evidence="8 9">
    <name type="scientific">Candidatus Brocadia fulgida</name>
    <dbReference type="NCBI Taxonomy" id="380242"/>
    <lineage>
        <taxon>Bacteria</taxon>
        <taxon>Pseudomonadati</taxon>
        <taxon>Planctomycetota</taxon>
        <taxon>Candidatus Brocadiia</taxon>
        <taxon>Candidatus Brocadiales</taxon>
        <taxon>Candidatus Brocadiaceae</taxon>
        <taxon>Candidatus Brocadia</taxon>
    </lineage>
</organism>